<reference evidence="3 4" key="1">
    <citation type="journal article" date="2019" name="Int. J. Syst. Evol. Microbiol.">
        <title>The Global Catalogue of Microorganisms (GCM) 10K type strain sequencing project: providing services to taxonomists for standard genome sequencing and annotation.</title>
        <authorList>
            <consortium name="The Broad Institute Genomics Platform"/>
            <consortium name="The Broad Institute Genome Sequencing Center for Infectious Disease"/>
            <person name="Wu L."/>
            <person name="Ma J."/>
        </authorList>
    </citation>
    <scope>NUCLEOTIDE SEQUENCE [LARGE SCALE GENOMIC DNA]</scope>
    <source>
        <strain evidence="3 4">JCM 16373</strain>
    </source>
</reference>
<dbReference type="RefSeq" id="WP_344570770.1">
    <property type="nucleotide sequence ID" value="NZ_BAAARJ010000037.1"/>
</dbReference>
<feature type="coiled-coil region" evidence="1">
    <location>
        <begin position="74"/>
        <end position="101"/>
    </location>
</feature>
<name>A0ABN3R0T2_9ACTN</name>
<evidence type="ECO:0000256" key="1">
    <source>
        <dbReference type="SAM" id="Coils"/>
    </source>
</evidence>
<dbReference type="EMBL" id="BAAARJ010000037">
    <property type="protein sequence ID" value="GAA2639861.1"/>
    <property type="molecule type" value="Genomic_DNA"/>
</dbReference>
<accession>A0ABN3R0T2</accession>
<evidence type="ECO:0000313" key="3">
    <source>
        <dbReference type="EMBL" id="GAA2639861.1"/>
    </source>
</evidence>
<proteinExistence type="predicted"/>
<evidence type="ECO:0000313" key="4">
    <source>
        <dbReference type="Proteomes" id="UP001501447"/>
    </source>
</evidence>
<evidence type="ECO:0000256" key="2">
    <source>
        <dbReference type="SAM" id="MobiDB-lite"/>
    </source>
</evidence>
<keyword evidence="4" id="KW-1185">Reference proteome</keyword>
<protein>
    <submittedName>
        <fullName evidence="3">Uncharacterized protein</fullName>
    </submittedName>
</protein>
<feature type="region of interest" description="Disordered" evidence="2">
    <location>
        <begin position="142"/>
        <end position="182"/>
    </location>
</feature>
<dbReference type="Proteomes" id="UP001501447">
    <property type="component" value="Unassembled WGS sequence"/>
</dbReference>
<gene>
    <name evidence="3" type="ORF">GCM10009863_66200</name>
</gene>
<sequence>MTNAPDASPAGSLPAPQDYDRLLNLKALTHWTFDIQNGYADDSRTFEAALAAFQAHLRSQHVAGDGKLSAPRRARKIERRLKALSRAARRAEREAVGLRTDYAAHVAHVAALPGQREARAAKKVGRRAAAGELAAKSLNKTATTAAAAATAPGDTSAPQEAPAGQVGQMRGINELWSKGRSA</sequence>
<organism evidence="3 4">
    <name type="scientific">Streptomyces axinellae</name>
    <dbReference type="NCBI Taxonomy" id="552788"/>
    <lineage>
        <taxon>Bacteria</taxon>
        <taxon>Bacillati</taxon>
        <taxon>Actinomycetota</taxon>
        <taxon>Actinomycetes</taxon>
        <taxon>Kitasatosporales</taxon>
        <taxon>Streptomycetaceae</taxon>
        <taxon>Streptomyces</taxon>
    </lineage>
</organism>
<feature type="compositionally biased region" description="Low complexity" evidence="2">
    <location>
        <begin position="142"/>
        <end position="151"/>
    </location>
</feature>
<keyword evidence="1" id="KW-0175">Coiled coil</keyword>
<comment type="caution">
    <text evidence="3">The sequence shown here is derived from an EMBL/GenBank/DDBJ whole genome shotgun (WGS) entry which is preliminary data.</text>
</comment>